<keyword evidence="9 12" id="KW-0411">Iron-sulfur</keyword>
<dbReference type="PANTHER" id="PTHR43513">
    <property type="entry name" value="DIHYDROOROTATE DEHYDROGENASE B (NAD(+)), ELECTRON TRANSFER SUBUNIT"/>
    <property type="match status" value="1"/>
</dbReference>
<dbReference type="GO" id="GO:0006221">
    <property type="term" value="P:pyrimidine nucleotide biosynthetic process"/>
    <property type="evidence" value="ECO:0007669"/>
    <property type="project" value="InterPro"/>
</dbReference>
<accession>A0A558ANR7</accession>
<evidence type="ECO:0000256" key="4">
    <source>
        <dbReference type="ARBA" id="ARBA00022714"/>
    </source>
</evidence>
<evidence type="ECO:0000256" key="3">
    <source>
        <dbReference type="ARBA" id="ARBA00022630"/>
    </source>
</evidence>
<dbReference type="AlphaFoldDB" id="A0A558ANR7"/>
<keyword evidence="4 12" id="KW-0001">2Fe-2S</keyword>
<evidence type="ECO:0000256" key="6">
    <source>
        <dbReference type="ARBA" id="ARBA00022827"/>
    </source>
</evidence>
<dbReference type="InterPro" id="IPR039261">
    <property type="entry name" value="FNR_nucleotide-bd"/>
</dbReference>
<feature type="domain" description="FAD-binding FR-type" evidence="13">
    <location>
        <begin position="17"/>
        <end position="117"/>
    </location>
</feature>
<dbReference type="RefSeq" id="WP_144631661.1">
    <property type="nucleotide sequence ID" value="NZ_BNAX01000008.1"/>
</dbReference>
<dbReference type="InterPro" id="IPR019480">
    <property type="entry name" value="Dihydroorotate_DH_Fe-S-bd"/>
</dbReference>
<reference evidence="14 15" key="1">
    <citation type="submission" date="2019-07" db="EMBL/GenBank/DDBJ databases">
        <title>New species of Amycolatopsis and Streptomyces.</title>
        <authorList>
            <person name="Duangmal K."/>
            <person name="Teo W.F.A."/>
            <person name="Lipun K."/>
        </authorList>
    </citation>
    <scope>NUCLEOTIDE SEQUENCE [LARGE SCALE GENOMIC DNA]</scope>
    <source>
        <strain evidence="14 15">JCM 30562</strain>
    </source>
</reference>
<name>A0A558ANR7_9PSEU</name>
<comment type="similarity">
    <text evidence="1">Belongs to the PyrK family.</text>
</comment>
<evidence type="ECO:0000313" key="15">
    <source>
        <dbReference type="Proteomes" id="UP000318578"/>
    </source>
</evidence>
<sequence length="272" mass="28596">MSTSVVLDVLAGERPTPTCVRAPVLLNRPLSDRYRLLRFSAPTIAERARAGQFVMVSPVAESGPILPRPMAIYTRDAGNGVVDIVYGVVGAGTTALSAVAVGEAVVVTGPLGRGFTVRDETERILLIGRGVGICAMTTVAQDLAGRSVRVAAVLSGRHHASIIGADVFRAYRADVRRVTDADGTSGVPVLRERLHRAFDGDPPQQILTSGSERLTRLTAQLAARWHAAAQVSIEAHMACGLGYCHGCAAGGGDGTHEAPLVCRDGPVFRVRT</sequence>
<feature type="binding site" evidence="12">
    <location>
        <position position="244"/>
    </location>
    <ligand>
        <name>[2Fe-2S] cluster</name>
        <dbReference type="ChEBI" id="CHEBI:190135"/>
    </ligand>
</feature>
<feature type="binding site" evidence="12">
    <location>
        <position position="262"/>
    </location>
    <ligand>
        <name>[2Fe-2S] cluster</name>
        <dbReference type="ChEBI" id="CHEBI:190135"/>
    </ligand>
</feature>
<evidence type="ECO:0000256" key="5">
    <source>
        <dbReference type="ARBA" id="ARBA00022723"/>
    </source>
</evidence>
<dbReference type="GO" id="GO:0016491">
    <property type="term" value="F:oxidoreductase activity"/>
    <property type="evidence" value="ECO:0007669"/>
    <property type="project" value="InterPro"/>
</dbReference>
<dbReference type="InterPro" id="IPR017927">
    <property type="entry name" value="FAD-bd_FR_type"/>
</dbReference>
<dbReference type="Gene3D" id="2.10.240.10">
    <property type="entry name" value="Dihydroorotate dehydrogenase, electron transfer subunit"/>
    <property type="match status" value="1"/>
</dbReference>
<feature type="binding site" evidence="11">
    <location>
        <begin position="92"/>
        <end position="93"/>
    </location>
    <ligand>
        <name>FAD</name>
        <dbReference type="ChEBI" id="CHEBI:57692"/>
    </ligand>
</feature>
<dbReference type="OrthoDB" id="9796486at2"/>
<evidence type="ECO:0000256" key="8">
    <source>
        <dbReference type="ARBA" id="ARBA00023004"/>
    </source>
</evidence>
<evidence type="ECO:0000313" key="14">
    <source>
        <dbReference type="EMBL" id="TVT25880.1"/>
    </source>
</evidence>
<proteinExistence type="inferred from homology"/>
<dbReference type="PROSITE" id="PS51384">
    <property type="entry name" value="FAD_FR"/>
    <property type="match status" value="1"/>
</dbReference>
<evidence type="ECO:0000256" key="9">
    <source>
        <dbReference type="ARBA" id="ARBA00023014"/>
    </source>
</evidence>
<dbReference type="GO" id="GO:0050660">
    <property type="term" value="F:flavin adenine dinucleotide binding"/>
    <property type="evidence" value="ECO:0007669"/>
    <property type="project" value="InterPro"/>
</dbReference>
<keyword evidence="8 12" id="KW-0408">Iron</keyword>
<evidence type="ECO:0000256" key="2">
    <source>
        <dbReference type="ARBA" id="ARBA00022448"/>
    </source>
</evidence>
<dbReference type="InterPro" id="IPR012165">
    <property type="entry name" value="Cyt_c3_hydrogenase_gsu"/>
</dbReference>
<dbReference type="SUPFAM" id="SSF52343">
    <property type="entry name" value="Ferredoxin reductase-like, C-terminal NADP-linked domain"/>
    <property type="match status" value="1"/>
</dbReference>
<dbReference type="Gene3D" id="3.40.50.80">
    <property type="entry name" value="Nucleotide-binding domain of ferredoxin-NADP reductase (FNR) module"/>
    <property type="match status" value="1"/>
</dbReference>
<organism evidence="14 15">
    <name type="scientific">Amycolatopsis acidiphila</name>
    <dbReference type="NCBI Taxonomy" id="715473"/>
    <lineage>
        <taxon>Bacteria</taxon>
        <taxon>Bacillati</taxon>
        <taxon>Actinomycetota</taxon>
        <taxon>Actinomycetes</taxon>
        <taxon>Pseudonocardiales</taxon>
        <taxon>Pseudonocardiaceae</taxon>
        <taxon>Amycolatopsis</taxon>
    </lineage>
</organism>
<dbReference type="Gene3D" id="2.40.30.10">
    <property type="entry name" value="Translation factors"/>
    <property type="match status" value="1"/>
</dbReference>
<feature type="binding site" evidence="12">
    <location>
        <position position="247"/>
    </location>
    <ligand>
        <name>[2Fe-2S] cluster</name>
        <dbReference type="ChEBI" id="CHEBI:190135"/>
    </ligand>
</feature>
<feature type="binding site" evidence="12">
    <location>
        <position position="239"/>
    </location>
    <ligand>
        <name>[2Fe-2S] cluster</name>
        <dbReference type="ChEBI" id="CHEBI:190135"/>
    </ligand>
</feature>
<evidence type="ECO:0000256" key="1">
    <source>
        <dbReference type="ARBA" id="ARBA00006422"/>
    </source>
</evidence>
<keyword evidence="6 11" id="KW-0274">FAD</keyword>
<dbReference type="InterPro" id="IPR037117">
    <property type="entry name" value="Dihydroorotate_DH_ele_sf"/>
</dbReference>
<dbReference type="Pfam" id="PF10418">
    <property type="entry name" value="DHODB_Fe-S_bind"/>
    <property type="match status" value="1"/>
</dbReference>
<dbReference type="EMBL" id="VJZA01000001">
    <property type="protein sequence ID" value="TVT25880.1"/>
    <property type="molecule type" value="Genomic_DNA"/>
</dbReference>
<evidence type="ECO:0000256" key="11">
    <source>
        <dbReference type="PIRSR" id="PIRSR006816-1"/>
    </source>
</evidence>
<dbReference type="InterPro" id="IPR017938">
    <property type="entry name" value="Riboflavin_synthase-like_b-brl"/>
</dbReference>
<evidence type="ECO:0000256" key="12">
    <source>
        <dbReference type="PIRSR" id="PIRSR006816-2"/>
    </source>
</evidence>
<gene>
    <name evidence="14" type="ORF">FNH06_00070</name>
</gene>
<comment type="cofactor">
    <cofactor evidence="10">
        <name>[2Fe-2S] cluster</name>
        <dbReference type="ChEBI" id="CHEBI:190135"/>
    </cofactor>
</comment>
<evidence type="ECO:0000256" key="7">
    <source>
        <dbReference type="ARBA" id="ARBA00022982"/>
    </source>
</evidence>
<dbReference type="PANTHER" id="PTHR43513:SF3">
    <property type="entry name" value="DIHYDROOROTATE DEHYDROGENASE B (NAD(+)), ELECTRON TRANSFER SUBUNIT-RELATED"/>
    <property type="match status" value="1"/>
</dbReference>
<comment type="cofactor">
    <cofactor evidence="11">
        <name>FAD</name>
        <dbReference type="ChEBI" id="CHEBI:57692"/>
    </cofactor>
    <text evidence="11">Binds 1 FAD per subunit.</text>
</comment>
<comment type="cofactor">
    <cofactor evidence="12">
        <name>[2Fe-2S] cluster</name>
        <dbReference type="ChEBI" id="CHEBI:190135"/>
    </cofactor>
    <text evidence="12">Binds 1 [2Fe-2S] cluster per subunit.</text>
</comment>
<dbReference type="PIRSF" id="PIRSF006816">
    <property type="entry name" value="Cyc3_hyd_g"/>
    <property type="match status" value="1"/>
</dbReference>
<protein>
    <submittedName>
        <fullName evidence="14">Dihydroorotate oxidase electron transfer subunit</fullName>
    </submittedName>
</protein>
<evidence type="ECO:0000259" key="13">
    <source>
        <dbReference type="PROSITE" id="PS51384"/>
    </source>
</evidence>
<keyword evidence="3 11" id="KW-0285">Flavoprotein</keyword>
<keyword evidence="15" id="KW-1185">Reference proteome</keyword>
<dbReference type="InterPro" id="IPR050353">
    <property type="entry name" value="PyrK_electron_transfer"/>
</dbReference>
<dbReference type="GO" id="GO:0051537">
    <property type="term" value="F:2 iron, 2 sulfur cluster binding"/>
    <property type="evidence" value="ECO:0007669"/>
    <property type="project" value="UniProtKB-KW"/>
</dbReference>
<dbReference type="Proteomes" id="UP000318578">
    <property type="component" value="Unassembled WGS sequence"/>
</dbReference>
<dbReference type="GO" id="GO:0046872">
    <property type="term" value="F:metal ion binding"/>
    <property type="evidence" value="ECO:0007669"/>
    <property type="project" value="UniProtKB-KW"/>
</dbReference>
<dbReference type="SUPFAM" id="SSF63380">
    <property type="entry name" value="Riboflavin synthase domain-like"/>
    <property type="match status" value="1"/>
</dbReference>
<comment type="caution">
    <text evidence="14">The sequence shown here is derived from an EMBL/GenBank/DDBJ whole genome shotgun (WGS) entry which is preliminary data.</text>
</comment>
<keyword evidence="5 12" id="KW-0479">Metal-binding</keyword>
<keyword evidence="7" id="KW-0249">Electron transport</keyword>
<evidence type="ECO:0000256" key="10">
    <source>
        <dbReference type="ARBA" id="ARBA00034078"/>
    </source>
</evidence>
<keyword evidence="2" id="KW-0813">Transport</keyword>